<evidence type="ECO:0000313" key="1">
    <source>
        <dbReference type="EMBL" id="MFB9730911.1"/>
    </source>
</evidence>
<comment type="caution">
    <text evidence="1">The sequence shown here is derived from an EMBL/GenBank/DDBJ whole genome shotgun (WGS) entry which is preliminary data.</text>
</comment>
<sequence length="141" mass="14863">MDPLDELRAMIDTHGWAVRNVVDPEPALCLSYTVGLTRHGHPEVVLTGLPPDVATAFLNLVGEIVVREGGRFVAGEPTTELADGPALPVLAVTDLSGLTAARSLYGPVEALQVVWTDSAGHLPWEPGYANPPGSQPILGRP</sequence>
<name>A0ABV5UZE3_9MICO</name>
<reference evidence="1 2" key="1">
    <citation type="submission" date="2024-09" db="EMBL/GenBank/DDBJ databases">
        <authorList>
            <person name="Sun Q."/>
            <person name="Mori K."/>
        </authorList>
    </citation>
    <scope>NUCLEOTIDE SEQUENCE [LARGE SCALE GENOMIC DNA]</scope>
    <source>
        <strain evidence="1 2">JCM 12763</strain>
    </source>
</reference>
<organism evidence="1 2">
    <name type="scientific">Ornithinimicrobium kibberense</name>
    <dbReference type="NCBI Taxonomy" id="282060"/>
    <lineage>
        <taxon>Bacteria</taxon>
        <taxon>Bacillati</taxon>
        <taxon>Actinomycetota</taxon>
        <taxon>Actinomycetes</taxon>
        <taxon>Micrococcales</taxon>
        <taxon>Ornithinimicrobiaceae</taxon>
        <taxon>Ornithinimicrobium</taxon>
    </lineage>
</organism>
<protein>
    <submittedName>
        <fullName evidence="1">DUF4262 domain-containing protein</fullName>
    </submittedName>
</protein>
<dbReference type="EMBL" id="JBHMAX010000005">
    <property type="protein sequence ID" value="MFB9730911.1"/>
    <property type="molecule type" value="Genomic_DNA"/>
</dbReference>
<dbReference type="RefSeq" id="WP_141339171.1">
    <property type="nucleotide sequence ID" value="NZ_JBHMAX010000005.1"/>
</dbReference>
<evidence type="ECO:0000313" key="2">
    <source>
        <dbReference type="Proteomes" id="UP001589613"/>
    </source>
</evidence>
<dbReference type="InterPro" id="IPR025358">
    <property type="entry name" value="DUF4262"/>
</dbReference>
<accession>A0ABV5UZE3</accession>
<dbReference type="Pfam" id="PF14081">
    <property type="entry name" value="DUF4262"/>
    <property type="match status" value="1"/>
</dbReference>
<gene>
    <name evidence="1" type="ORF">ACFFN0_02505</name>
</gene>
<proteinExistence type="predicted"/>
<keyword evidence="2" id="KW-1185">Reference proteome</keyword>
<dbReference type="Proteomes" id="UP001589613">
    <property type="component" value="Unassembled WGS sequence"/>
</dbReference>